<dbReference type="SUPFAM" id="SSF55856">
    <property type="entry name" value="Cytochrome b5-like heme/steroid binding domain"/>
    <property type="match status" value="1"/>
</dbReference>
<name>A0A0R1LRN3_9LACO</name>
<reference evidence="2 3" key="1">
    <citation type="journal article" date="2015" name="Genome Announc.">
        <title>Expanding the biotechnology potential of lactobacilli through comparative genomics of 213 strains and associated genera.</title>
        <authorList>
            <person name="Sun Z."/>
            <person name="Harris H.M."/>
            <person name="McCann A."/>
            <person name="Guo C."/>
            <person name="Argimon S."/>
            <person name="Zhang W."/>
            <person name="Yang X."/>
            <person name="Jeffery I.B."/>
            <person name="Cooney J.C."/>
            <person name="Kagawa T.F."/>
            <person name="Liu W."/>
            <person name="Song Y."/>
            <person name="Salvetti E."/>
            <person name="Wrobel A."/>
            <person name="Rasinkangas P."/>
            <person name="Parkhill J."/>
            <person name="Rea M.C."/>
            <person name="O'Sullivan O."/>
            <person name="Ritari J."/>
            <person name="Douillard F.P."/>
            <person name="Paul Ross R."/>
            <person name="Yang R."/>
            <person name="Briner A.E."/>
            <person name="Felis G.E."/>
            <person name="de Vos W.M."/>
            <person name="Barrangou R."/>
            <person name="Klaenhammer T.R."/>
            <person name="Caufield P.W."/>
            <person name="Cui Y."/>
            <person name="Zhang H."/>
            <person name="O'Toole P.W."/>
        </authorList>
    </citation>
    <scope>NUCLEOTIDE SEQUENCE [LARGE SCALE GENOMIC DNA]</scope>
    <source>
        <strain evidence="2 3">DSM 19394</strain>
    </source>
</reference>
<keyword evidence="3" id="KW-1185">Reference proteome</keyword>
<comment type="caution">
    <text evidence="2">The sequence shown here is derived from an EMBL/GenBank/DDBJ whole genome shotgun (WGS) entry which is preliminary data.</text>
</comment>
<dbReference type="Gene3D" id="3.10.120.10">
    <property type="entry name" value="Cytochrome b5-like heme/steroid binding domain"/>
    <property type="match status" value="1"/>
</dbReference>
<dbReference type="EMBL" id="AZDV01000005">
    <property type="protein sequence ID" value="KRK95828.1"/>
    <property type="molecule type" value="Genomic_DNA"/>
</dbReference>
<dbReference type="RefSeq" id="WP_057801009.1">
    <property type="nucleotide sequence ID" value="NZ_AZDV01000005.1"/>
</dbReference>
<dbReference type="InterPro" id="IPR001199">
    <property type="entry name" value="Cyt_B5-like_heme/steroid-bd"/>
</dbReference>
<dbReference type="Proteomes" id="UP000051955">
    <property type="component" value="Unassembled WGS sequence"/>
</dbReference>
<dbReference type="OrthoDB" id="9785263at2"/>
<sequence length="78" mass="8288">MATKTFTVEELSHFDGQNGQPAYVAIDGNVYDMTNVDAWQGGQHHGNVAGKNLSAAILKSPHGKGVLNKLPLVGQLTE</sequence>
<gene>
    <name evidence="2" type="ORF">FD25_GL002284</name>
</gene>
<dbReference type="Pfam" id="PF00173">
    <property type="entry name" value="Cyt-b5"/>
    <property type="match status" value="1"/>
</dbReference>
<proteinExistence type="predicted"/>
<evidence type="ECO:0000259" key="1">
    <source>
        <dbReference type="SMART" id="SM01117"/>
    </source>
</evidence>
<organism evidence="2 3">
    <name type="scientific">Levilactobacillus acidifarinae DSM 19394 = JCM 15949</name>
    <dbReference type="NCBI Taxonomy" id="1423715"/>
    <lineage>
        <taxon>Bacteria</taxon>
        <taxon>Bacillati</taxon>
        <taxon>Bacillota</taxon>
        <taxon>Bacilli</taxon>
        <taxon>Lactobacillales</taxon>
        <taxon>Lactobacillaceae</taxon>
        <taxon>Levilactobacillus</taxon>
    </lineage>
</organism>
<feature type="domain" description="Cytochrome b5 heme-binding" evidence="1">
    <location>
        <begin position="6"/>
        <end position="77"/>
    </location>
</feature>
<dbReference type="STRING" id="1423715.FD25_GL002284"/>
<protein>
    <recommendedName>
        <fullName evidence="1">Cytochrome b5 heme-binding domain-containing protein</fullName>
    </recommendedName>
</protein>
<dbReference type="AlphaFoldDB" id="A0A0R1LRN3"/>
<evidence type="ECO:0000313" key="2">
    <source>
        <dbReference type="EMBL" id="KRK95828.1"/>
    </source>
</evidence>
<accession>A0A0R1LRN3</accession>
<dbReference type="PATRIC" id="fig|1423715.3.peg.2359"/>
<dbReference type="SMART" id="SM01117">
    <property type="entry name" value="Cyt-b5"/>
    <property type="match status" value="1"/>
</dbReference>
<dbReference type="InterPro" id="IPR036400">
    <property type="entry name" value="Cyt_B5-like_heme/steroid_sf"/>
</dbReference>
<evidence type="ECO:0000313" key="3">
    <source>
        <dbReference type="Proteomes" id="UP000051955"/>
    </source>
</evidence>